<evidence type="ECO:0000259" key="7">
    <source>
        <dbReference type="Pfam" id="PF01628"/>
    </source>
</evidence>
<organism evidence="8 9">
    <name type="scientific">Desulfotruncus arcticus DSM 17038</name>
    <dbReference type="NCBI Taxonomy" id="1121424"/>
    <lineage>
        <taxon>Bacteria</taxon>
        <taxon>Bacillati</taxon>
        <taxon>Bacillota</taxon>
        <taxon>Clostridia</taxon>
        <taxon>Eubacteriales</taxon>
        <taxon>Desulfallaceae</taxon>
        <taxon>Desulfotruncus</taxon>
    </lineage>
</organism>
<keyword evidence="1 6" id="KW-0678">Repressor</keyword>
<dbReference type="AlphaFoldDB" id="A0A1I2XHI5"/>
<feature type="domain" description="Heat-inducible transcription repressor HrcA C-terminal" evidence="7">
    <location>
        <begin position="106"/>
        <end position="323"/>
    </location>
</feature>
<dbReference type="InterPro" id="IPR021153">
    <property type="entry name" value="HrcA_C"/>
</dbReference>
<dbReference type="GO" id="GO:0045892">
    <property type="term" value="P:negative regulation of DNA-templated transcription"/>
    <property type="evidence" value="ECO:0007669"/>
    <property type="project" value="UniProtKB-UniRule"/>
</dbReference>
<gene>
    <name evidence="6" type="primary">hrcA</name>
    <name evidence="8" type="ORF">SAMN05660649_03987</name>
</gene>
<dbReference type="STRING" id="341036.SAMN05660649_03987"/>
<dbReference type="InterPro" id="IPR029016">
    <property type="entry name" value="GAF-like_dom_sf"/>
</dbReference>
<dbReference type="Gene3D" id="1.10.10.10">
    <property type="entry name" value="Winged helix-like DNA-binding domain superfamily/Winged helix DNA-binding domain"/>
    <property type="match status" value="1"/>
</dbReference>
<sequence>MTLDARKQNVLLAIIQDYIATAEPVGSRTIARKYKLGVSPATIRNEMADLEELGYIEQPHTSAGRIPSGMGYRYYVDRLMKRGELSGEEEKLVLNSYLTKVQDIGQVLRRTGQLLSQITNYTAVVLTNHYGKGKFRHIQLVHLNPTQAMMIVVTDAGAVHHQIIEIPESIRPADLETISSVLNQKMQGMSLENIRLTLVKEIYFELAKQKHILNMAMDLIQESLATDGGEKIYLGGVFNILDQPEFHSIEKVKTLLSLLEQEAKLAEIMVGVIDTGGVTAKIGDEIENDQMKGCSMVMAGYSAGGKALGGIGLIGPTRMDYAKAFTVVEYMTRNLSLVMERLLRGRGS</sequence>
<dbReference type="Gene3D" id="3.30.450.40">
    <property type="match status" value="1"/>
</dbReference>
<evidence type="ECO:0000313" key="9">
    <source>
        <dbReference type="Proteomes" id="UP000199337"/>
    </source>
</evidence>
<protein>
    <recommendedName>
        <fullName evidence="6">Heat-inducible transcription repressor HrcA</fullName>
    </recommendedName>
</protein>
<evidence type="ECO:0000256" key="2">
    <source>
        <dbReference type="ARBA" id="ARBA00023015"/>
    </source>
</evidence>
<evidence type="ECO:0000313" key="8">
    <source>
        <dbReference type="EMBL" id="SFH12885.1"/>
    </source>
</evidence>
<dbReference type="PANTHER" id="PTHR34824">
    <property type="entry name" value="HEAT-INDUCIBLE TRANSCRIPTION REPRESSOR HRCA"/>
    <property type="match status" value="1"/>
</dbReference>
<keyword evidence="2 6" id="KW-0805">Transcription regulation</keyword>
<dbReference type="InterPro" id="IPR036390">
    <property type="entry name" value="WH_DNA-bd_sf"/>
</dbReference>
<dbReference type="GO" id="GO:0003677">
    <property type="term" value="F:DNA binding"/>
    <property type="evidence" value="ECO:0007669"/>
    <property type="project" value="InterPro"/>
</dbReference>
<dbReference type="PIRSF" id="PIRSF005485">
    <property type="entry name" value="HrcA"/>
    <property type="match status" value="1"/>
</dbReference>
<dbReference type="RefSeq" id="WP_092473636.1">
    <property type="nucleotide sequence ID" value="NZ_FOOX01000017.1"/>
</dbReference>
<comment type="similarity">
    <text evidence="6">Belongs to the HrcA family.</text>
</comment>
<dbReference type="EMBL" id="FOOX01000017">
    <property type="protein sequence ID" value="SFH12885.1"/>
    <property type="molecule type" value="Genomic_DNA"/>
</dbReference>
<reference evidence="9" key="1">
    <citation type="submission" date="2016-10" db="EMBL/GenBank/DDBJ databases">
        <authorList>
            <person name="Varghese N."/>
            <person name="Submissions S."/>
        </authorList>
    </citation>
    <scope>NUCLEOTIDE SEQUENCE [LARGE SCALE GENOMIC DNA]</scope>
    <source>
        <strain evidence="9">DSM 17038</strain>
    </source>
</reference>
<dbReference type="Pfam" id="PF01628">
    <property type="entry name" value="HrcA"/>
    <property type="match status" value="1"/>
</dbReference>
<dbReference type="InterPro" id="IPR036388">
    <property type="entry name" value="WH-like_DNA-bd_sf"/>
</dbReference>
<proteinExistence type="inferred from homology"/>
<keyword evidence="4 6" id="KW-0804">Transcription</keyword>
<dbReference type="Gene3D" id="3.30.390.60">
    <property type="entry name" value="Heat-inducible transcription repressor hrca homolog, domain 3"/>
    <property type="match status" value="1"/>
</dbReference>
<evidence type="ECO:0000256" key="4">
    <source>
        <dbReference type="ARBA" id="ARBA00023163"/>
    </source>
</evidence>
<dbReference type="OrthoDB" id="9783139at2"/>
<dbReference type="HAMAP" id="MF_00081">
    <property type="entry name" value="HrcA"/>
    <property type="match status" value="1"/>
</dbReference>
<dbReference type="Proteomes" id="UP000199337">
    <property type="component" value="Unassembled WGS sequence"/>
</dbReference>
<evidence type="ECO:0000256" key="6">
    <source>
        <dbReference type="HAMAP-Rule" id="MF_00081"/>
    </source>
</evidence>
<keyword evidence="3 6" id="KW-0346">Stress response</keyword>
<dbReference type="PANTHER" id="PTHR34824:SF1">
    <property type="entry name" value="HEAT-INDUCIBLE TRANSCRIPTION REPRESSOR HRCA"/>
    <property type="match status" value="1"/>
</dbReference>
<evidence type="ECO:0000256" key="3">
    <source>
        <dbReference type="ARBA" id="ARBA00023016"/>
    </source>
</evidence>
<accession>A0A1I2XHI5</accession>
<dbReference type="InterPro" id="IPR023120">
    <property type="entry name" value="WHTH_transcript_rep_HrcA_IDD"/>
</dbReference>
<evidence type="ECO:0000256" key="1">
    <source>
        <dbReference type="ARBA" id="ARBA00022491"/>
    </source>
</evidence>
<dbReference type="SUPFAM" id="SSF55781">
    <property type="entry name" value="GAF domain-like"/>
    <property type="match status" value="1"/>
</dbReference>
<keyword evidence="9" id="KW-1185">Reference proteome</keyword>
<dbReference type="FunFam" id="1.10.10.10:FF:000049">
    <property type="entry name" value="Heat-inducible transcription repressor HrcA"/>
    <property type="match status" value="1"/>
</dbReference>
<comment type="function">
    <text evidence="5 6">Negative regulator of class I heat shock genes (grpE-dnaK-dnaJ and groELS operons). Prevents heat-shock induction of these operons.</text>
</comment>
<dbReference type="NCBIfam" id="TIGR00331">
    <property type="entry name" value="hrcA"/>
    <property type="match status" value="1"/>
</dbReference>
<dbReference type="SUPFAM" id="SSF46785">
    <property type="entry name" value="Winged helix' DNA-binding domain"/>
    <property type="match status" value="1"/>
</dbReference>
<name>A0A1I2XHI5_9FIRM</name>
<evidence type="ECO:0000256" key="5">
    <source>
        <dbReference type="ARBA" id="ARBA00055319"/>
    </source>
</evidence>
<dbReference type="InterPro" id="IPR002571">
    <property type="entry name" value="HrcA"/>
</dbReference>